<dbReference type="ESTHER" id="podan-b2ank1">
    <property type="family name" value="Carboxypeptidase_S10"/>
</dbReference>
<dbReference type="HOGENOM" id="CLU_008523_10_3_1"/>
<accession>B2ANK1</accession>
<evidence type="ECO:0000313" key="9">
    <source>
        <dbReference type="Proteomes" id="UP000001197"/>
    </source>
</evidence>
<dbReference type="Proteomes" id="UP000001197">
    <property type="component" value="Chromosome 6"/>
</dbReference>
<evidence type="ECO:0000256" key="1">
    <source>
        <dbReference type="ARBA" id="ARBA00009431"/>
    </source>
</evidence>
<dbReference type="MEROPS" id="S10.008"/>
<protein>
    <recommendedName>
        <fullName evidence="6">Carboxypeptidase</fullName>
        <ecNumber evidence="6">3.4.16.-</ecNumber>
    </recommendedName>
</protein>
<dbReference type="AlphaFoldDB" id="B2ANK1"/>
<evidence type="ECO:0000256" key="4">
    <source>
        <dbReference type="ARBA" id="ARBA00022801"/>
    </source>
</evidence>
<dbReference type="InterPro" id="IPR029058">
    <property type="entry name" value="AB_hydrolase_fold"/>
</dbReference>
<dbReference type="RefSeq" id="XP_003437536.1">
    <property type="nucleotide sequence ID" value="XM_003437488.1"/>
</dbReference>
<organism evidence="7">
    <name type="scientific">Podospora anserina (strain S / ATCC MYA-4624 / DSM 980 / FGSC 10383)</name>
    <name type="common">Pleurage anserina</name>
    <dbReference type="NCBI Taxonomy" id="515849"/>
    <lineage>
        <taxon>Eukaryota</taxon>
        <taxon>Fungi</taxon>
        <taxon>Dikarya</taxon>
        <taxon>Ascomycota</taxon>
        <taxon>Pezizomycotina</taxon>
        <taxon>Sordariomycetes</taxon>
        <taxon>Sordariomycetidae</taxon>
        <taxon>Sordariales</taxon>
        <taxon>Podosporaceae</taxon>
        <taxon>Podospora</taxon>
        <taxon>Podospora anserina</taxon>
    </lineage>
</organism>
<evidence type="ECO:0000256" key="5">
    <source>
        <dbReference type="ARBA" id="ARBA00023180"/>
    </source>
</evidence>
<reference evidence="7" key="2">
    <citation type="submission" date="2008-07" db="EMBL/GenBank/DDBJ databases">
        <authorList>
            <person name="Genoscope - CEA"/>
        </authorList>
    </citation>
    <scope>NUCLEOTIDE SEQUENCE</scope>
    <source>
        <strain evidence="7">S mat+</strain>
    </source>
</reference>
<dbReference type="SUPFAM" id="SSF53474">
    <property type="entry name" value="alpha/beta-Hydrolases"/>
    <property type="match status" value="1"/>
</dbReference>
<evidence type="ECO:0000256" key="2">
    <source>
        <dbReference type="ARBA" id="ARBA00022645"/>
    </source>
</evidence>
<dbReference type="Gene3D" id="3.40.50.1820">
    <property type="entry name" value="alpha/beta hydrolase"/>
    <property type="match status" value="1"/>
</dbReference>
<dbReference type="GO" id="GO:0006508">
    <property type="term" value="P:proteolysis"/>
    <property type="evidence" value="ECO:0007669"/>
    <property type="project" value="UniProtKB-KW"/>
</dbReference>
<sequence length="583" mass="64679">MTQLTHFGAARWRCVHCGVWSVHARVRVPAFRLAAPERHEISERRLDVLQCGNDIGFGIPVCHSLDNMDIWSFLSSCPGQGALLTTADPYHEQEILTAWFTFQKTVDMASLFGLLLLLSAALPCSFAVSQWNEEVVNGIPYRTFYHADTNSKLSIVSNSGICETTPNVNQLSGYIRISEDINLFFWFFESRNSPATAPLALWLNGGPGCSSMLGLFVEHGPCRFPDGSPAGSDPVLNEESWNSYANMLYLDQPVGVGFSYGVGQVNATTQGSIYVWTFLQAFLAAKPELAKSQFGLFTESYGGHYGPDIVRFIQQQNKVVDQNVSNAVKIDIIALGINNGWVDPKLQFPAYLDFGLTNNYRQLVNQSQYSTGITLYQQRCVPALQNCTVTAGTAEDCNHAHNTCYDALGLFTVELQRFDLYDVRRVDTWTGIPGTDMYHEYLARSDVKDAIGAQRDYTECSDVAWGLFDSTGDPSRSFLGELSEVVQSGVRVLLWAGDADYLCNWMGNLAVANAIDYSGQLDFVKRGMSAYQVNGTSFGEFKTVENLSWLRVYSAGHLVSSDQPRAALQAFRQTMENRPLEAT</sequence>
<dbReference type="VEuPathDB" id="FungiDB:PODANS_6_11100"/>
<dbReference type="eggNOG" id="KOG1282">
    <property type="taxonomic scope" value="Eukaryota"/>
</dbReference>
<reference evidence="7 9" key="1">
    <citation type="journal article" date="2008" name="Genome Biol.">
        <title>The genome sequence of the model ascomycete fungus Podospora anserina.</title>
        <authorList>
            <person name="Espagne E."/>
            <person name="Lespinet O."/>
            <person name="Malagnac F."/>
            <person name="Da Silva C."/>
            <person name="Jaillon O."/>
            <person name="Porcel B.M."/>
            <person name="Couloux A."/>
            <person name="Aury J.-M."/>
            <person name="Segurens B."/>
            <person name="Poulain J."/>
            <person name="Anthouard V."/>
            <person name="Grossetete S."/>
            <person name="Khalili H."/>
            <person name="Coppin E."/>
            <person name="Dequard-Chablat M."/>
            <person name="Picard M."/>
            <person name="Contamine V."/>
            <person name="Arnaise S."/>
            <person name="Bourdais A."/>
            <person name="Berteaux-Lecellier V."/>
            <person name="Gautheret D."/>
            <person name="de Vries R.P."/>
            <person name="Battaglia E."/>
            <person name="Coutinho P.M."/>
            <person name="Danchin E.G.J."/>
            <person name="Henrissat B."/>
            <person name="El Khoury R."/>
            <person name="Sainsard-Chanet A."/>
            <person name="Boivin A."/>
            <person name="Pinan-Lucarre B."/>
            <person name="Sellem C.H."/>
            <person name="Debuchy R."/>
            <person name="Wincker P."/>
            <person name="Weissenbach J."/>
            <person name="Silar P."/>
        </authorList>
    </citation>
    <scope>NUCLEOTIDE SEQUENCE [LARGE SCALE GENOMIC DNA]</scope>
    <source>
        <strain evidence="9">S / ATCC MYA-4624 / DSM 980 / FGSC 10383</strain>
        <strain evidence="7">S mat+</strain>
    </source>
</reference>
<dbReference type="KEGG" id="pan:PODANS72p322"/>
<keyword evidence="9" id="KW-1185">Reference proteome</keyword>
<dbReference type="InterPro" id="IPR018202">
    <property type="entry name" value="Ser_caboxypep_ser_AS"/>
</dbReference>
<comment type="similarity">
    <text evidence="1 6">Belongs to the peptidase S10 family.</text>
</comment>
<evidence type="ECO:0000313" key="7">
    <source>
        <dbReference type="EMBL" id="CAP65621.1"/>
    </source>
</evidence>
<reference evidence="8" key="4">
    <citation type="submission" date="2015-04" db="EMBL/GenBank/DDBJ databases">
        <title>Maintaining two mating types: Structure of the mating type locus and its role in heterokaryosis in Podospora anserina.</title>
        <authorList>
            <person name="Grognet P."/>
            <person name="Bidard F."/>
            <person name="Kuchly C."/>
            <person name="Chan Ho Tong L."/>
            <person name="Coppin E."/>
            <person name="Ait Benkhali J."/>
            <person name="Couloux A."/>
            <person name="Wincker P."/>
            <person name="Debuchy R."/>
            <person name="Silar P."/>
        </authorList>
    </citation>
    <scope>NUCLEOTIDE SEQUENCE</scope>
</reference>
<dbReference type="InterPro" id="IPR001563">
    <property type="entry name" value="Peptidase_S10"/>
</dbReference>
<name>B2ANK1_PODAN</name>
<keyword evidence="3 6" id="KW-0645">Protease</keyword>
<dbReference type="PROSITE" id="PS00131">
    <property type="entry name" value="CARBOXYPEPT_SER_SER"/>
    <property type="match status" value="1"/>
</dbReference>
<dbReference type="Pfam" id="PF00450">
    <property type="entry name" value="Peptidase_S10"/>
    <property type="match status" value="1"/>
</dbReference>
<keyword evidence="5" id="KW-0325">Glycoprotein</keyword>
<evidence type="ECO:0000313" key="8">
    <source>
        <dbReference type="EMBL" id="CDP31615.1"/>
    </source>
</evidence>
<dbReference type="GO" id="GO:0004185">
    <property type="term" value="F:serine-type carboxypeptidase activity"/>
    <property type="evidence" value="ECO:0007669"/>
    <property type="project" value="UniProtKB-UniRule"/>
</dbReference>
<reference evidence="9" key="3">
    <citation type="journal article" date="2014" name="Genetics">
        <title>Maintaining two mating types: Structure of the mating type locus and its role in heterokaryosis in Podospora anserina.</title>
        <authorList>
            <person name="Grognet P."/>
            <person name="Bidard F."/>
            <person name="Kuchly C."/>
            <person name="Tong L.C.H."/>
            <person name="Coppin E."/>
            <person name="Benkhali J.A."/>
            <person name="Couloux A."/>
            <person name="Wincker P."/>
            <person name="Debuchy R."/>
            <person name="Silar P."/>
        </authorList>
    </citation>
    <scope>GENOME REANNOTATION</scope>
    <source>
        <strain evidence="9">S / ATCC MYA-4624 / DSM 980 / FGSC 10383</strain>
    </source>
</reference>
<keyword evidence="2 6" id="KW-0121">Carboxypeptidase</keyword>
<evidence type="ECO:0000256" key="3">
    <source>
        <dbReference type="ARBA" id="ARBA00022670"/>
    </source>
</evidence>
<dbReference type="PRINTS" id="PR00724">
    <property type="entry name" value="CRBOXYPTASEC"/>
</dbReference>
<keyword evidence="4 6" id="KW-0378">Hydrolase</keyword>
<dbReference type="EMBL" id="FO904941">
    <property type="protein sequence ID" value="CDP31615.1"/>
    <property type="molecule type" value="Genomic_DNA"/>
</dbReference>
<dbReference type="EMBL" id="CU633872">
    <property type="protein sequence ID" value="CAP65621.1"/>
    <property type="molecule type" value="Genomic_DNA"/>
</dbReference>
<dbReference type="OrthoDB" id="443318at2759"/>
<dbReference type="EC" id="3.4.16.-" evidence="6"/>
<dbReference type="GO" id="GO:0000324">
    <property type="term" value="C:fungal-type vacuole"/>
    <property type="evidence" value="ECO:0007669"/>
    <property type="project" value="TreeGrafter"/>
</dbReference>
<proteinExistence type="inferred from homology"/>
<dbReference type="GeneID" id="11176389"/>
<dbReference type="PANTHER" id="PTHR11802:SF453">
    <property type="entry name" value="S1, PUTATIVE-RELATED"/>
    <property type="match status" value="1"/>
</dbReference>
<evidence type="ECO:0000256" key="6">
    <source>
        <dbReference type="RuleBase" id="RU361156"/>
    </source>
</evidence>
<gene>
    <name evidence="7" type="ORF">PODANS_6_11100</name>
</gene>
<dbReference type="PANTHER" id="PTHR11802">
    <property type="entry name" value="SERINE PROTEASE FAMILY S10 SERINE CARBOXYPEPTIDASE"/>
    <property type="match status" value="1"/>
</dbReference>
<dbReference type="Gene3D" id="1.10.287.410">
    <property type="match status" value="1"/>
</dbReference>